<organism evidence="2 3">
    <name type="scientific">Pseudohoeflea suaedae</name>
    <dbReference type="NCBI Taxonomy" id="877384"/>
    <lineage>
        <taxon>Bacteria</taxon>
        <taxon>Pseudomonadati</taxon>
        <taxon>Pseudomonadota</taxon>
        <taxon>Alphaproteobacteria</taxon>
        <taxon>Hyphomicrobiales</taxon>
        <taxon>Rhizobiaceae</taxon>
        <taxon>Pseudohoeflea</taxon>
    </lineage>
</organism>
<dbReference type="EMBL" id="SMSI01000001">
    <property type="protein sequence ID" value="TDH38857.1"/>
    <property type="molecule type" value="Genomic_DNA"/>
</dbReference>
<evidence type="ECO:0000256" key="1">
    <source>
        <dbReference type="SAM" id="Phobius"/>
    </source>
</evidence>
<feature type="transmembrane region" description="Helical" evidence="1">
    <location>
        <begin position="39"/>
        <end position="63"/>
    </location>
</feature>
<feature type="transmembrane region" description="Helical" evidence="1">
    <location>
        <begin position="12"/>
        <end position="33"/>
    </location>
</feature>
<dbReference type="AlphaFoldDB" id="A0A4R5PQE7"/>
<protein>
    <recommendedName>
        <fullName evidence="4">Holin</fullName>
    </recommendedName>
</protein>
<evidence type="ECO:0000313" key="3">
    <source>
        <dbReference type="Proteomes" id="UP000295131"/>
    </source>
</evidence>
<keyword evidence="1" id="KW-1133">Transmembrane helix</keyword>
<dbReference type="OrthoDB" id="7508901at2"/>
<keyword evidence="1" id="KW-0472">Membrane</keyword>
<keyword evidence="1" id="KW-0812">Transmembrane</keyword>
<sequence>MNETKAWYQSKSVWGSIITIGSMVAAIVGTPVTPADQQALITLTTTAAGSVGALVSLVGRLVAKERIG</sequence>
<comment type="caution">
    <text evidence="2">The sequence shown here is derived from an EMBL/GenBank/DDBJ whole genome shotgun (WGS) entry which is preliminary data.</text>
</comment>
<dbReference type="RefSeq" id="WP_133283691.1">
    <property type="nucleotide sequence ID" value="NZ_SMSI01000001.1"/>
</dbReference>
<keyword evidence="3" id="KW-1185">Reference proteome</keyword>
<gene>
    <name evidence="2" type="ORF">E2A64_07115</name>
</gene>
<name>A0A4R5PQE7_9HYPH</name>
<evidence type="ECO:0008006" key="4">
    <source>
        <dbReference type="Google" id="ProtNLM"/>
    </source>
</evidence>
<reference evidence="2 3" key="1">
    <citation type="journal article" date="2013" name="Int. J. Syst. Evol. Microbiol.">
        <title>Hoeflea suaedae sp. nov., an endophytic bacterium isolated from the root of the halophyte Suaeda maritima.</title>
        <authorList>
            <person name="Chung E.J."/>
            <person name="Park J.A."/>
            <person name="Pramanik P."/>
            <person name="Bibi F."/>
            <person name="Jeon C.O."/>
            <person name="Chung Y.R."/>
        </authorList>
    </citation>
    <scope>NUCLEOTIDE SEQUENCE [LARGE SCALE GENOMIC DNA]</scope>
    <source>
        <strain evidence="2 3">YC6898</strain>
    </source>
</reference>
<proteinExistence type="predicted"/>
<evidence type="ECO:0000313" key="2">
    <source>
        <dbReference type="EMBL" id="TDH38857.1"/>
    </source>
</evidence>
<dbReference type="Proteomes" id="UP000295131">
    <property type="component" value="Unassembled WGS sequence"/>
</dbReference>
<accession>A0A4R5PQE7</accession>